<comment type="caution">
    <text evidence="2">The sequence shown here is derived from an EMBL/GenBank/DDBJ whole genome shotgun (WGS) entry which is preliminary data.</text>
</comment>
<dbReference type="InterPro" id="IPR000261">
    <property type="entry name" value="EH_dom"/>
</dbReference>
<dbReference type="Proteomes" id="UP001357485">
    <property type="component" value="Unassembled WGS sequence"/>
</dbReference>
<evidence type="ECO:0000313" key="3">
    <source>
        <dbReference type="Proteomes" id="UP001357485"/>
    </source>
</evidence>
<evidence type="ECO:0000313" key="2">
    <source>
        <dbReference type="EMBL" id="KAK5256090.1"/>
    </source>
</evidence>
<sequence length="75" mass="7982">MSDAGSNADLNHPVLNLTTEEKRAFSQLFQQADTENIGVVTGEVAVKFFERTKLAPSVLGEVGSLGTLRSTTAKS</sequence>
<dbReference type="InterPro" id="IPR011992">
    <property type="entry name" value="EF-hand-dom_pair"/>
</dbReference>
<gene>
    <name evidence="2" type="ORF">LTR16_004035</name>
</gene>
<dbReference type="SUPFAM" id="SSF47473">
    <property type="entry name" value="EF-hand"/>
    <property type="match status" value="1"/>
</dbReference>
<dbReference type="Gene3D" id="1.10.238.10">
    <property type="entry name" value="EF-hand"/>
    <property type="match status" value="1"/>
</dbReference>
<evidence type="ECO:0000259" key="1">
    <source>
        <dbReference type="PROSITE" id="PS50031"/>
    </source>
</evidence>
<proteinExistence type="predicted"/>
<reference evidence="2 3" key="1">
    <citation type="submission" date="2023-08" db="EMBL/GenBank/DDBJ databases">
        <title>Black Yeasts Isolated from many extreme environments.</title>
        <authorList>
            <person name="Coleine C."/>
            <person name="Stajich J.E."/>
            <person name="Selbmann L."/>
        </authorList>
    </citation>
    <scope>NUCLEOTIDE SEQUENCE [LARGE SCALE GENOMIC DNA]</scope>
    <source>
        <strain evidence="2 3">CCFEE 536</strain>
    </source>
</reference>
<feature type="domain" description="EH" evidence="1">
    <location>
        <begin position="21"/>
        <end position="75"/>
    </location>
</feature>
<dbReference type="PROSITE" id="PS50031">
    <property type="entry name" value="EH"/>
    <property type="match status" value="1"/>
</dbReference>
<protein>
    <recommendedName>
        <fullName evidence="1">EH domain-containing protein</fullName>
    </recommendedName>
</protein>
<accession>A0ABR0LXG4</accession>
<name>A0ABR0LXG4_9PEZI</name>
<dbReference type="EMBL" id="JAVRRA010008696">
    <property type="protein sequence ID" value="KAK5256090.1"/>
    <property type="molecule type" value="Genomic_DNA"/>
</dbReference>
<organism evidence="2 3">
    <name type="scientific">Cryomyces antarcticus</name>
    <dbReference type="NCBI Taxonomy" id="329879"/>
    <lineage>
        <taxon>Eukaryota</taxon>
        <taxon>Fungi</taxon>
        <taxon>Dikarya</taxon>
        <taxon>Ascomycota</taxon>
        <taxon>Pezizomycotina</taxon>
        <taxon>Dothideomycetes</taxon>
        <taxon>Dothideomycetes incertae sedis</taxon>
        <taxon>Cryomyces</taxon>
    </lineage>
</organism>
<keyword evidence="3" id="KW-1185">Reference proteome</keyword>